<evidence type="ECO:0000313" key="3">
    <source>
        <dbReference type="Proteomes" id="UP000184480"/>
    </source>
</evidence>
<sequence>MKLFLRKVLLFMIFPVIAFVLLLAGYVIYDPFMVVKSYSDYSHSFQVNRGHVSTEVFLRNYQKEKYNSFIFGSSRVFGYHASSWEKHLGKDAKVYSFDAYGEKISGMYHKLRMLDEKGVDIKNVLLCFDTDYTYRHFDNEPYFLYIEDYRSSDITWIEFHRVHFEAYFSPSFLYSLYANKWFGVENEYVRSHYFKPGGVVFDTITNQPSRPDLDKRIQDEPDYYETTPFYTVVDSLKMPPYGLIDDNYKKYLEGIKEIFEKHHTNYKVVLNPLYSQAIFFSTDMKTMQGILGADHIYDFTGHNWITVDKHNYYEESHFRPFIGDSIMTLIYNN</sequence>
<evidence type="ECO:0000313" key="2">
    <source>
        <dbReference type="EMBL" id="SHF63590.1"/>
    </source>
</evidence>
<keyword evidence="1" id="KW-0812">Transmembrane</keyword>
<dbReference type="AlphaFoldDB" id="A0A1M5D9S0"/>
<name>A0A1M5D9S0_9BACT</name>
<dbReference type="EMBL" id="FQUC01000008">
    <property type="protein sequence ID" value="SHF63590.1"/>
    <property type="molecule type" value="Genomic_DNA"/>
</dbReference>
<accession>A0A1M5D9S0</accession>
<dbReference type="RefSeq" id="WP_062178047.1">
    <property type="nucleotide sequence ID" value="NZ_BBXL01000004.1"/>
</dbReference>
<keyword evidence="1" id="KW-0472">Membrane</keyword>
<reference evidence="3" key="1">
    <citation type="submission" date="2016-11" db="EMBL/GenBank/DDBJ databases">
        <authorList>
            <person name="Varghese N."/>
            <person name="Submissions S."/>
        </authorList>
    </citation>
    <scope>NUCLEOTIDE SEQUENCE [LARGE SCALE GENOMIC DNA]</scope>
    <source>
        <strain evidence="3">DSM 27370</strain>
    </source>
</reference>
<gene>
    <name evidence="2" type="ORF">SAMN05444362_108117</name>
</gene>
<proteinExistence type="predicted"/>
<evidence type="ECO:0000256" key="1">
    <source>
        <dbReference type="SAM" id="Phobius"/>
    </source>
</evidence>
<keyword evidence="1" id="KW-1133">Transmembrane helix</keyword>
<dbReference type="OrthoDB" id="1339610at2"/>
<keyword evidence="3" id="KW-1185">Reference proteome</keyword>
<dbReference type="STRING" id="1346286.SAMN05444362_108117"/>
<organism evidence="2 3">
    <name type="scientific">Dysgonomonas macrotermitis</name>
    <dbReference type="NCBI Taxonomy" id="1346286"/>
    <lineage>
        <taxon>Bacteria</taxon>
        <taxon>Pseudomonadati</taxon>
        <taxon>Bacteroidota</taxon>
        <taxon>Bacteroidia</taxon>
        <taxon>Bacteroidales</taxon>
        <taxon>Dysgonomonadaceae</taxon>
        <taxon>Dysgonomonas</taxon>
    </lineage>
</organism>
<dbReference type="Proteomes" id="UP000184480">
    <property type="component" value="Unassembled WGS sequence"/>
</dbReference>
<feature type="transmembrane region" description="Helical" evidence="1">
    <location>
        <begin position="9"/>
        <end position="29"/>
    </location>
</feature>
<protein>
    <submittedName>
        <fullName evidence="2">Uncharacterized protein</fullName>
    </submittedName>
</protein>